<dbReference type="AlphaFoldDB" id="A0A8E0FP52"/>
<reference evidence="1 2" key="1">
    <citation type="submission" date="2011-12" db="EMBL/GenBank/DDBJ databases">
        <authorList>
            <person name="Brinkac L."/>
            <person name="Radune D."/>
            <person name="Sanka R."/>
            <person name="Selengut J."/>
            <person name="DebRoy C."/>
            <person name="Feng P."/>
            <person name="Fratamico P.M."/>
            <person name="Kapur V."/>
            <person name="Kariyawasam S."/>
            <person name="Losada L."/>
            <person name="Nierman W.C."/>
            <person name="Nelson K."/>
        </authorList>
    </citation>
    <scope>NUCLEOTIDE SEQUENCE [LARGE SCALE GENOMIC DNA]</scope>
    <source>
        <strain evidence="1 2">97.0246</strain>
    </source>
</reference>
<gene>
    <name evidence="1" type="ORF">EC970246_4045</name>
</gene>
<comment type="caution">
    <text evidence="1">The sequence shown here is derived from an EMBL/GenBank/DDBJ whole genome shotgun (WGS) entry which is preliminary data.</text>
</comment>
<proteinExistence type="predicted"/>
<accession>A0A8E0FP52</accession>
<evidence type="ECO:0000313" key="2">
    <source>
        <dbReference type="Proteomes" id="UP000004454"/>
    </source>
</evidence>
<name>A0A8E0FP52_ECOLX</name>
<dbReference type="EMBL" id="AEZJ02000015">
    <property type="protein sequence ID" value="EIG93811.1"/>
    <property type="molecule type" value="Genomic_DNA"/>
</dbReference>
<evidence type="ECO:0008006" key="3">
    <source>
        <dbReference type="Google" id="ProtNLM"/>
    </source>
</evidence>
<dbReference type="Proteomes" id="UP000004454">
    <property type="component" value="Unassembled WGS sequence"/>
</dbReference>
<sequence>MLQLITIIILRVLSGDPGRYGAATSRVFAIYENFPGKIMSVLLEHNYLFFLISNP</sequence>
<protein>
    <recommendedName>
        <fullName evidence="3">DNA-packaging protein</fullName>
    </recommendedName>
</protein>
<evidence type="ECO:0000313" key="1">
    <source>
        <dbReference type="EMBL" id="EIG93811.1"/>
    </source>
</evidence>
<organism evidence="1 2">
    <name type="scientific">Escherichia coli 97.0246</name>
    <dbReference type="NCBI Taxonomy" id="869670"/>
    <lineage>
        <taxon>Bacteria</taxon>
        <taxon>Pseudomonadati</taxon>
        <taxon>Pseudomonadota</taxon>
        <taxon>Gammaproteobacteria</taxon>
        <taxon>Enterobacterales</taxon>
        <taxon>Enterobacteriaceae</taxon>
        <taxon>Escherichia</taxon>
    </lineage>
</organism>